<evidence type="ECO:0000313" key="3">
    <source>
        <dbReference type="Proteomes" id="UP000243528"/>
    </source>
</evidence>
<name>A0A2P8E552_9ACTN</name>
<dbReference type="AlphaFoldDB" id="A0A2P8E552"/>
<reference evidence="2 3" key="1">
    <citation type="submission" date="2018-03" db="EMBL/GenBank/DDBJ databases">
        <title>Genomic Encyclopedia of Archaeal and Bacterial Type Strains, Phase II (KMG-II): from individual species to whole genera.</title>
        <authorList>
            <person name="Goeker M."/>
        </authorList>
    </citation>
    <scope>NUCLEOTIDE SEQUENCE [LARGE SCALE GENOMIC DNA]</scope>
    <source>
        <strain evidence="2 3">DSM 45211</strain>
    </source>
</reference>
<feature type="compositionally biased region" description="Basic and acidic residues" evidence="1">
    <location>
        <begin position="35"/>
        <end position="46"/>
    </location>
</feature>
<evidence type="ECO:0000313" key="2">
    <source>
        <dbReference type="EMBL" id="PSL04593.1"/>
    </source>
</evidence>
<dbReference type="EMBL" id="PYGE01000005">
    <property type="protein sequence ID" value="PSL04593.1"/>
    <property type="molecule type" value="Genomic_DNA"/>
</dbReference>
<organism evidence="2 3">
    <name type="scientific">Haloactinopolyspora alba</name>
    <dbReference type="NCBI Taxonomy" id="648780"/>
    <lineage>
        <taxon>Bacteria</taxon>
        <taxon>Bacillati</taxon>
        <taxon>Actinomycetota</taxon>
        <taxon>Actinomycetes</taxon>
        <taxon>Jiangellales</taxon>
        <taxon>Jiangellaceae</taxon>
        <taxon>Haloactinopolyspora</taxon>
    </lineage>
</organism>
<gene>
    <name evidence="2" type="ORF">CLV30_10557</name>
</gene>
<proteinExistence type="predicted"/>
<comment type="caution">
    <text evidence="2">The sequence shown here is derived from an EMBL/GenBank/DDBJ whole genome shotgun (WGS) entry which is preliminary data.</text>
</comment>
<sequence>MTTGPERDDEFDVLPDITSDEQHRGWGDPEDADDDRLLAERPPHWS</sequence>
<evidence type="ECO:0000256" key="1">
    <source>
        <dbReference type="SAM" id="MobiDB-lite"/>
    </source>
</evidence>
<keyword evidence="3" id="KW-1185">Reference proteome</keyword>
<feature type="region of interest" description="Disordered" evidence="1">
    <location>
        <begin position="1"/>
        <end position="46"/>
    </location>
</feature>
<protein>
    <submittedName>
        <fullName evidence="2">Uncharacterized protein</fullName>
    </submittedName>
</protein>
<dbReference type="Proteomes" id="UP000243528">
    <property type="component" value="Unassembled WGS sequence"/>
</dbReference>
<dbReference type="RefSeq" id="WP_165358615.1">
    <property type="nucleotide sequence ID" value="NZ_PYGE01000005.1"/>
</dbReference>
<accession>A0A2P8E552</accession>